<evidence type="ECO:0000313" key="2">
    <source>
        <dbReference type="Proteomes" id="UP000078486"/>
    </source>
</evidence>
<dbReference type="AlphaFoldDB" id="A0A178IQ78"/>
<keyword evidence="2" id="KW-1185">Reference proteome</keyword>
<accession>A0A178IQ78</accession>
<dbReference type="STRING" id="1184151.AW736_26335"/>
<protein>
    <submittedName>
        <fullName evidence="1">Uncharacterized protein</fullName>
    </submittedName>
</protein>
<reference evidence="1 2" key="1">
    <citation type="submission" date="2016-01" db="EMBL/GenBank/DDBJ databases">
        <title>High potential of lignocellulose degradation of a new Verrucomicrobia species.</title>
        <authorList>
            <person name="Wang Y."/>
            <person name="Shi Y."/>
            <person name="Qiu Z."/>
            <person name="Liu S."/>
            <person name="Yang H."/>
        </authorList>
    </citation>
    <scope>NUCLEOTIDE SEQUENCE [LARGE SCALE GENOMIC DNA]</scope>
    <source>
        <strain evidence="1 2">TSB47</strain>
    </source>
</reference>
<dbReference type="Proteomes" id="UP000078486">
    <property type="component" value="Unassembled WGS sequence"/>
</dbReference>
<comment type="caution">
    <text evidence="1">The sequence shown here is derived from an EMBL/GenBank/DDBJ whole genome shotgun (WGS) entry which is preliminary data.</text>
</comment>
<gene>
    <name evidence="1" type="ORF">AW736_26335</name>
</gene>
<evidence type="ECO:0000313" key="1">
    <source>
        <dbReference type="EMBL" id="OAM91901.1"/>
    </source>
</evidence>
<dbReference type="EMBL" id="LRRQ01000003">
    <property type="protein sequence ID" value="OAM91901.1"/>
    <property type="molecule type" value="Genomic_DNA"/>
</dbReference>
<sequence>MSKLVPSIRPDKDQLDFFREIAAVTGNNYTNTLEFYSSLPAILFDAGHADTSKPYRKIFTYGNEQFTLIMKPTNIVRKGDVVRQAFPGQREGIVREVVTKMAIDSPDILHQIKAANQTKVELRCSLSRIRARCIEAGHGWKLEEIHEALQILSECRIEIKQGSVRISPEVGLLGYGYGINETDSERSLAVITFHPLFIGALRKKGYRQIHYGRLMQLKHPLARWTYQRMSHYYTTVEKGFFGFSSAKPYNISLKFILENSTMTRYVNLRNNVRECRQAWADMLRCGILTAVRDKEKHGYDEEIRYDTSARGRGRKPIIDAVWDLWISGEVVEDMIVATQKTKKLVDSEKNEST</sequence>
<name>A0A178IQ78_9BACT</name>
<organism evidence="1 2">
    <name type="scientific">Termitidicoccus mucosus</name>
    <dbReference type="NCBI Taxonomy" id="1184151"/>
    <lineage>
        <taxon>Bacteria</taxon>
        <taxon>Pseudomonadati</taxon>
        <taxon>Verrucomicrobiota</taxon>
        <taxon>Opitutia</taxon>
        <taxon>Opitutales</taxon>
        <taxon>Opitutaceae</taxon>
        <taxon>Termitidicoccus</taxon>
    </lineage>
</organism>
<proteinExistence type="predicted"/>